<feature type="transmembrane region" description="Helical" evidence="8">
    <location>
        <begin position="208"/>
        <end position="228"/>
    </location>
</feature>
<protein>
    <recommendedName>
        <fullName evidence="11">Permease</fullName>
    </recommendedName>
</protein>
<gene>
    <name evidence="9" type="ordered locus">Nhal_1718</name>
</gene>
<dbReference type="STRING" id="472759.Nhal_1718"/>
<evidence type="ECO:0008006" key="11">
    <source>
        <dbReference type="Google" id="ProtNLM"/>
    </source>
</evidence>
<dbReference type="KEGG" id="nhl:Nhal_1718"/>
<dbReference type="PANTHER" id="PTHR21716:SF53">
    <property type="entry name" value="PERMEASE PERM-RELATED"/>
    <property type="match status" value="1"/>
</dbReference>
<sequence length="377" mass="41284">MSARRQLRFWLTGFLLFLLLVYLLREILLPFVAGIAVAYLIDPLCDRLEDKGWSRTVATSLVTVGFILAVIVVLLLLVPLLRNQIMHLIEVLPSLIARVQDSTWPWLQTLQERWSVDISQLETTAREQAGTVVSWIVQALGKLLSSGLALANLLSLIFITPVVAFYLLRDWNNLVARVDDLLPRKYAPVIREQVKLIDRVLSGFIRGQASVCLLLGTFYAVGLTLIGLDFGLMVGMSAGLLSFIPYVGTIIGFIAGIGLAFVQFSEWTPIALVAGVFVVGQILEGNFLTPRLVGTRVGLHPVMVIFALLAGGALFGFLGILLAVPVAAVVGVLTRFAIKQYVASHYYLDFSPAADSDAELMGNDSPEARARAEHRDP</sequence>
<feature type="transmembrane region" description="Helical" evidence="8">
    <location>
        <begin position="240"/>
        <end position="261"/>
    </location>
</feature>
<feature type="transmembrane region" description="Helical" evidence="8">
    <location>
        <begin position="148"/>
        <end position="168"/>
    </location>
</feature>
<proteinExistence type="inferred from homology"/>
<dbReference type="AlphaFoldDB" id="D5C2I3"/>
<comment type="similarity">
    <text evidence="2">Belongs to the autoinducer-2 exporter (AI-2E) (TC 2.A.86) family.</text>
</comment>
<keyword evidence="5 8" id="KW-0812">Transmembrane</keyword>
<organism evidence="9 10">
    <name type="scientific">Nitrosococcus halophilus (strain Nc4)</name>
    <dbReference type="NCBI Taxonomy" id="472759"/>
    <lineage>
        <taxon>Bacteria</taxon>
        <taxon>Pseudomonadati</taxon>
        <taxon>Pseudomonadota</taxon>
        <taxon>Gammaproteobacteria</taxon>
        <taxon>Chromatiales</taxon>
        <taxon>Chromatiaceae</taxon>
        <taxon>Nitrosococcus</taxon>
    </lineage>
</organism>
<feature type="transmembrane region" description="Helical" evidence="8">
    <location>
        <begin position="61"/>
        <end position="81"/>
    </location>
</feature>
<keyword evidence="3" id="KW-0813">Transport</keyword>
<dbReference type="GO" id="GO:0055085">
    <property type="term" value="P:transmembrane transport"/>
    <property type="evidence" value="ECO:0007669"/>
    <property type="project" value="TreeGrafter"/>
</dbReference>
<dbReference type="Pfam" id="PF01594">
    <property type="entry name" value="AI-2E_transport"/>
    <property type="match status" value="1"/>
</dbReference>
<dbReference type="Proteomes" id="UP000001844">
    <property type="component" value="Chromosome"/>
</dbReference>
<dbReference type="eggNOG" id="COG0628">
    <property type="taxonomic scope" value="Bacteria"/>
</dbReference>
<accession>D5C2I3</accession>
<dbReference type="PANTHER" id="PTHR21716">
    <property type="entry name" value="TRANSMEMBRANE PROTEIN"/>
    <property type="match status" value="1"/>
</dbReference>
<evidence type="ECO:0000256" key="2">
    <source>
        <dbReference type="ARBA" id="ARBA00009773"/>
    </source>
</evidence>
<evidence type="ECO:0000256" key="3">
    <source>
        <dbReference type="ARBA" id="ARBA00022448"/>
    </source>
</evidence>
<dbReference type="GO" id="GO:0005886">
    <property type="term" value="C:plasma membrane"/>
    <property type="evidence" value="ECO:0007669"/>
    <property type="project" value="UniProtKB-SubCell"/>
</dbReference>
<dbReference type="HOGENOM" id="CLU_031275_8_0_6"/>
<feature type="transmembrane region" description="Helical" evidence="8">
    <location>
        <begin position="12"/>
        <end position="41"/>
    </location>
</feature>
<evidence type="ECO:0000256" key="7">
    <source>
        <dbReference type="ARBA" id="ARBA00023136"/>
    </source>
</evidence>
<evidence type="ECO:0000256" key="6">
    <source>
        <dbReference type="ARBA" id="ARBA00022989"/>
    </source>
</evidence>
<keyword evidence="4" id="KW-1003">Cell membrane</keyword>
<keyword evidence="7 8" id="KW-0472">Membrane</keyword>
<evidence type="ECO:0000256" key="4">
    <source>
        <dbReference type="ARBA" id="ARBA00022475"/>
    </source>
</evidence>
<dbReference type="EMBL" id="CP001798">
    <property type="protein sequence ID" value="ADE14842.1"/>
    <property type="molecule type" value="Genomic_DNA"/>
</dbReference>
<dbReference type="RefSeq" id="WP_013032729.1">
    <property type="nucleotide sequence ID" value="NC_013960.1"/>
</dbReference>
<feature type="transmembrane region" description="Helical" evidence="8">
    <location>
        <begin position="297"/>
        <end position="314"/>
    </location>
</feature>
<dbReference type="OrthoDB" id="5792512at2"/>
<evidence type="ECO:0000313" key="9">
    <source>
        <dbReference type="EMBL" id="ADE14842.1"/>
    </source>
</evidence>
<keyword evidence="6 8" id="KW-1133">Transmembrane helix</keyword>
<name>D5C2I3_NITHN</name>
<reference evidence="10" key="1">
    <citation type="submission" date="2010-04" db="EMBL/GenBank/DDBJ databases">
        <title>Complete genome sequence of Nitrosococcus halophilus Nc4, a salt-adapted, aerobic obligate ammonia-oxidizing sulfur purple bacterium.</title>
        <authorList>
            <consortium name="US DOE Joint Genome Institute"/>
            <person name="Campbell M.A."/>
            <person name="Malfatti S.A."/>
            <person name="Chain P.S.G."/>
            <person name="Heidelberg J.F."/>
            <person name="Ward B.B."/>
            <person name="Klotz M.G."/>
        </authorList>
    </citation>
    <scope>NUCLEOTIDE SEQUENCE [LARGE SCALE GENOMIC DNA]</scope>
    <source>
        <strain evidence="10">Nc4</strain>
    </source>
</reference>
<feature type="transmembrane region" description="Helical" evidence="8">
    <location>
        <begin position="267"/>
        <end position="285"/>
    </location>
</feature>
<evidence type="ECO:0000256" key="1">
    <source>
        <dbReference type="ARBA" id="ARBA00004651"/>
    </source>
</evidence>
<evidence type="ECO:0000256" key="5">
    <source>
        <dbReference type="ARBA" id="ARBA00022692"/>
    </source>
</evidence>
<dbReference type="InterPro" id="IPR002549">
    <property type="entry name" value="AI-2E-like"/>
</dbReference>
<evidence type="ECO:0000256" key="8">
    <source>
        <dbReference type="SAM" id="Phobius"/>
    </source>
</evidence>
<keyword evidence="10" id="KW-1185">Reference proteome</keyword>
<comment type="subcellular location">
    <subcellularLocation>
        <location evidence="1">Cell membrane</location>
        <topology evidence="1">Multi-pass membrane protein</topology>
    </subcellularLocation>
</comment>
<evidence type="ECO:0000313" key="10">
    <source>
        <dbReference type="Proteomes" id="UP000001844"/>
    </source>
</evidence>